<protein>
    <submittedName>
        <fullName evidence="1">Uncharacterized protein</fullName>
    </submittedName>
</protein>
<proteinExistence type="predicted"/>
<gene>
    <name evidence="1" type="ORF">NCTC7927_02023</name>
</gene>
<dbReference type="Proteomes" id="UP000254043">
    <property type="component" value="Unassembled WGS sequence"/>
</dbReference>
<sequence length="39" mass="4658">MSQQSTVMPDPRYFQKLLPRSIWYDPISGVYNLIAKREE</sequence>
<accession>A0A376SK72</accession>
<reference evidence="1 2" key="1">
    <citation type="submission" date="2018-06" db="EMBL/GenBank/DDBJ databases">
        <authorList>
            <consortium name="Pathogen Informatics"/>
            <person name="Doyle S."/>
        </authorList>
    </citation>
    <scope>NUCLEOTIDE SEQUENCE [LARGE SCALE GENOMIC DNA]</scope>
    <source>
        <strain evidence="1 2">NCTC7927</strain>
    </source>
</reference>
<dbReference type="AlphaFoldDB" id="A0A376SK72"/>
<organism evidence="1 2">
    <name type="scientific">Escherichia coli</name>
    <dbReference type="NCBI Taxonomy" id="562"/>
    <lineage>
        <taxon>Bacteria</taxon>
        <taxon>Pseudomonadati</taxon>
        <taxon>Pseudomonadota</taxon>
        <taxon>Gammaproteobacteria</taxon>
        <taxon>Enterobacterales</taxon>
        <taxon>Enterobacteriaceae</taxon>
        <taxon>Escherichia</taxon>
    </lineage>
</organism>
<dbReference type="EMBL" id="UGAK01000003">
    <property type="protein sequence ID" value="STF93271.1"/>
    <property type="molecule type" value="Genomic_DNA"/>
</dbReference>
<evidence type="ECO:0000313" key="1">
    <source>
        <dbReference type="EMBL" id="STF93271.1"/>
    </source>
</evidence>
<name>A0A376SK72_ECOLX</name>
<evidence type="ECO:0000313" key="2">
    <source>
        <dbReference type="Proteomes" id="UP000254043"/>
    </source>
</evidence>